<evidence type="ECO:0000256" key="8">
    <source>
        <dbReference type="ARBA" id="ARBA00037387"/>
    </source>
</evidence>
<dbReference type="CDD" id="cd00211">
    <property type="entry name" value="PTS_IIA_fru"/>
    <property type="match status" value="1"/>
</dbReference>
<reference evidence="12 13" key="1">
    <citation type="submission" date="2019-04" db="EMBL/GenBank/DDBJ databases">
        <title>A pseudo-fructophilic Leuconostoc citreum strain F192-5 isolated from peel of satsuma mandarin: the first report for isolation and characterization of strain-dependent fructophilic-like characteristics.</title>
        <authorList>
            <person name="Maeno S."/>
            <person name="Tanizawa Y."/>
            <person name="Kajikawa A."/>
            <person name="Kanesaki Y."/>
            <person name="Kubota E."/>
            <person name="Arita M."/>
            <person name="Leon D."/>
            <person name="Endo A."/>
        </authorList>
    </citation>
    <scope>NUCLEOTIDE SEQUENCE [LARGE SCALE GENOMIC DNA]</scope>
    <source>
        <strain evidence="12 13">F192-5</strain>
    </source>
</reference>
<sequence>MSTMLKYFYDNNLVRIEKQQPKDWRQALNQSTQSLIDANLVTKDYVNEIIQNVVSYGPYIVIQPGIVMPHALSTSPNVLGTGISFTKFNQPVYFDEGNYEKQGNLFFTLAAKDETQHLENIQKLMSLLMRDGVIESLQSINTEEDYIRIMNSLEQISTT</sequence>
<name>A0A5A5U1E2_LEUCI</name>
<dbReference type="GO" id="GO:0009401">
    <property type="term" value="P:phosphoenolpyruvate-dependent sugar phosphotransferase system"/>
    <property type="evidence" value="ECO:0007669"/>
    <property type="project" value="UniProtKB-KW"/>
</dbReference>
<comment type="subcellular location">
    <subcellularLocation>
        <location evidence="1">Cytoplasm</location>
    </subcellularLocation>
</comment>
<evidence type="ECO:0000256" key="10">
    <source>
        <dbReference type="ARBA" id="ARBA00042072"/>
    </source>
</evidence>
<comment type="function">
    <text evidence="8">The phosphoenolpyruvate-dependent sugar phosphotransferase system (sugar PTS), a major carbohydrate active transport system, catalyzes the phosphorylation of incoming sugar substrates concomitantly with their translocation across the cell membrane. The enzyme II UlaABC PTS system is involved in ascorbate transport.</text>
</comment>
<keyword evidence="3" id="KW-0963">Cytoplasm</keyword>
<dbReference type="InterPro" id="IPR016152">
    <property type="entry name" value="PTrfase/Anion_transptr"/>
</dbReference>
<keyword evidence="4" id="KW-0597">Phosphoprotein</keyword>
<keyword evidence="5" id="KW-0808">Transferase</keyword>
<keyword evidence="6" id="KW-0598">Phosphotransferase system</keyword>
<evidence type="ECO:0000259" key="11">
    <source>
        <dbReference type="PROSITE" id="PS51094"/>
    </source>
</evidence>
<evidence type="ECO:0000256" key="6">
    <source>
        <dbReference type="ARBA" id="ARBA00022683"/>
    </source>
</evidence>
<proteinExistence type="predicted"/>
<organism evidence="12 13">
    <name type="scientific">Leuconostoc citreum</name>
    <dbReference type="NCBI Taxonomy" id="33964"/>
    <lineage>
        <taxon>Bacteria</taxon>
        <taxon>Bacillati</taxon>
        <taxon>Bacillota</taxon>
        <taxon>Bacilli</taxon>
        <taxon>Lactobacillales</taxon>
        <taxon>Lactobacillaceae</taxon>
        <taxon>Leuconostoc</taxon>
    </lineage>
</organism>
<dbReference type="InterPro" id="IPR051351">
    <property type="entry name" value="Ascorbate-PTS_EIIA_comp"/>
</dbReference>
<evidence type="ECO:0000256" key="4">
    <source>
        <dbReference type="ARBA" id="ARBA00022553"/>
    </source>
</evidence>
<dbReference type="Gene3D" id="3.40.930.10">
    <property type="entry name" value="Mannitol-specific EII, Chain A"/>
    <property type="match status" value="1"/>
</dbReference>
<dbReference type="EMBL" id="BJJW01000029">
    <property type="protein sequence ID" value="GDZ84743.1"/>
    <property type="molecule type" value="Genomic_DNA"/>
</dbReference>
<dbReference type="GO" id="GO:0005737">
    <property type="term" value="C:cytoplasm"/>
    <property type="evidence" value="ECO:0007669"/>
    <property type="project" value="UniProtKB-SubCell"/>
</dbReference>
<dbReference type="Pfam" id="PF00359">
    <property type="entry name" value="PTS_EIIA_2"/>
    <property type="match status" value="1"/>
</dbReference>
<evidence type="ECO:0000256" key="7">
    <source>
        <dbReference type="ARBA" id="ARBA00022777"/>
    </source>
</evidence>
<dbReference type="PANTHER" id="PTHR36203">
    <property type="entry name" value="ASCORBATE-SPECIFIC PTS SYSTEM EIIA COMPONENT"/>
    <property type="match status" value="1"/>
</dbReference>
<evidence type="ECO:0000313" key="12">
    <source>
        <dbReference type="EMBL" id="GDZ84743.1"/>
    </source>
</evidence>
<dbReference type="InterPro" id="IPR002178">
    <property type="entry name" value="PTS_EIIA_type-2_dom"/>
</dbReference>
<evidence type="ECO:0000256" key="2">
    <source>
        <dbReference type="ARBA" id="ARBA00022448"/>
    </source>
</evidence>
<evidence type="ECO:0000256" key="9">
    <source>
        <dbReference type="ARBA" id="ARBA00041175"/>
    </source>
</evidence>
<dbReference type="GO" id="GO:0016301">
    <property type="term" value="F:kinase activity"/>
    <property type="evidence" value="ECO:0007669"/>
    <property type="project" value="UniProtKB-KW"/>
</dbReference>
<comment type="caution">
    <text evidence="12">The sequence shown here is derived from an EMBL/GenBank/DDBJ whole genome shotgun (WGS) entry which is preliminary data.</text>
</comment>
<keyword evidence="2" id="KW-0813">Transport</keyword>
<evidence type="ECO:0000256" key="3">
    <source>
        <dbReference type="ARBA" id="ARBA00022490"/>
    </source>
</evidence>
<accession>A0A5A5U1E2</accession>
<feature type="domain" description="PTS EIIA type-2" evidence="11">
    <location>
        <begin position="7"/>
        <end position="153"/>
    </location>
</feature>
<dbReference type="AlphaFoldDB" id="A0A5A5U1E2"/>
<keyword evidence="7" id="KW-0418">Kinase</keyword>
<dbReference type="PANTHER" id="PTHR36203:SF1">
    <property type="entry name" value="ASCORBATE-SPECIFIC PTS SYSTEM EIIA COMPONENT"/>
    <property type="match status" value="1"/>
</dbReference>
<evidence type="ECO:0000256" key="1">
    <source>
        <dbReference type="ARBA" id="ARBA00004496"/>
    </source>
</evidence>
<dbReference type="PROSITE" id="PS51094">
    <property type="entry name" value="PTS_EIIA_TYPE_2"/>
    <property type="match status" value="1"/>
</dbReference>
<protein>
    <recommendedName>
        <fullName evidence="9">Ascorbate-specific PTS system EIIA component</fullName>
    </recommendedName>
    <alternativeName>
        <fullName evidence="10">Ascorbate-specific phosphotransferase enzyme IIA component</fullName>
    </alternativeName>
</protein>
<gene>
    <name evidence="12" type="ORF">LCIT_19850</name>
</gene>
<evidence type="ECO:0000256" key="5">
    <source>
        <dbReference type="ARBA" id="ARBA00022679"/>
    </source>
</evidence>
<dbReference type="SUPFAM" id="SSF55804">
    <property type="entry name" value="Phoshotransferase/anion transport protein"/>
    <property type="match status" value="1"/>
</dbReference>
<dbReference type="Proteomes" id="UP000323274">
    <property type="component" value="Unassembled WGS sequence"/>
</dbReference>
<evidence type="ECO:0000313" key="13">
    <source>
        <dbReference type="Proteomes" id="UP000323274"/>
    </source>
</evidence>